<protein>
    <submittedName>
        <fullName evidence="10">Sigma 54-interacting transcriptional regulator</fullName>
    </submittedName>
</protein>
<dbReference type="PROSITE" id="PS51371">
    <property type="entry name" value="CBS"/>
    <property type="match status" value="2"/>
</dbReference>
<dbReference type="InterPro" id="IPR000014">
    <property type="entry name" value="PAS"/>
</dbReference>
<dbReference type="InterPro" id="IPR003593">
    <property type="entry name" value="AAA+_ATPase"/>
</dbReference>
<dbReference type="EMBL" id="DUTF01000299">
    <property type="protein sequence ID" value="HHY27805.1"/>
    <property type="molecule type" value="Genomic_DNA"/>
</dbReference>
<keyword evidence="6" id="KW-0129">CBS domain</keyword>
<dbReference type="InterPro" id="IPR046342">
    <property type="entry name" value="CBS_dom_sf"/>
</dbReference>
<comment type="caution">
    <text evidence="10">The sequence shown here is derived from an EMBL/GenBank/DDBJ whole genome shotgun (WGS) entry which is preliminary data.</text>
</comment>
<dbReference type="Gene3D" id="1.10.10.60">
    <property type="entry name" value="Homeodomain-like"/>
    <property type="match status" value="1"/>
</dbReference>
<dbReference type="Pfam" id="PF25601">
    <property type="entry name" value="AAA_lid_14"/>
    <property type="match status" value="1"/>
</dbReference>
<sequence>MLLEEGTNTRFAYLKLGDTIAKAVRIFLDLKIAIIPVLDQNGRLLSIFSRSSLYRAVLNGATSKDVVDPYLITNVISISDDLSDEQLASFVKVSSVGSVPVLDREGKVIGLLCKANMVVTLFKHSELLNVQLKAILDSMHNGVIAVDSRGCITHISIGARRILSIDSASLMGKPFHGLLPNLDITPSLVHGVVQIGKKYRCRNVTMVVNMTPLNIEGSIEGAIVIFQDLTDLEHTAKELETVKALNKTFDTVLNIIRDGIVVVDERGKTTLVNQAMANFLTLPPDKIIGRPIAEILASSRLHHVASTGLSESSEVLTIQGKPIIVSSSPIIKEGNVVGAVGKAVFPHLAEAQELAEKVRCLEHKVSFFQEELQKNMTAQTIMKDMIAESPQMKRLKDEISIVASSSSTVLITGESGTGKEVVAHAVHLCSERCQGPFIKVNCAAIPESLMEAEMFGYEGGAFTGASRSGKPGRIERADGGTLFLDEIGEMPLALQAKLLRVLQDREVERLGSTESIKVNVRILAATNKKLINAIANAEFRSDLYYRLNVINLHIPPLRERLEDIKPLTHFFITKFNTILKANVMGISNNAMAALLNYSWPGNIRELENVVERAVNYAPSGLIELLHLPHNIISCNPPMIHAENDGIRHQDKIGQIEREMIMAALEKTGGNKTKAAKLLNLSRSRLYDKLNKYNLRP</sequence>
<keyword evidence="1" id="KW-0547">Nucleotide-binding</keyword>
<dbReference type="InterPro" id="IPR025662">
    <property type="entry name" value="Sigma_54_int_dom_ATP-bd_1"/>
</dbReference>
<evidence type="ECO:0000256" key="1">
    <source>
        <dbReference type="ARBA" id="ARBA00022741"/>
    </source>
</evidence>
<dbReference type="PROSITE" id="PS50045">
    <property type="entry name" value="SIGMA54_INTERACT_4"/>
    <property type="match status" value="1"/>
</dbReference>
<dbReference type="Pfam" id="PF00989">
    <property type="entry name" value="PAS"/>
    <property type="match status" value="1"/>
</dbReference>
<organism evidence="10 11">
    <name type="scientific">Desulfitobacterium dehalogenans</name>
    <dbReference type="NCBI Taxonomy" id="36854"/>
    <lineage>
        <taxon>Bacteria</taxon>
        <taxon>Bacillati</taxon>
        <taxon>Bacillota</taxon>
        <taxon>Clostridia</taxon>
        <taxon>Eubacteriales</taxon>
        <taxon>Desulfitobacteriaceae</taxon>
        <taxon>Desulfitobacterium</taxon>
    </lineage>
</organism>
<feature type="domain" description="PAS" evidence="8">
    <location>
        <begin position="128"/>
        <end position="173"/>
    </location>
</feature>
<dbReference type="PRINTS" id="PR01590">
    <property type="entry name" value="HTHFIS"/>
</dbReference>
<evidence type="ECO:0000256" key="3">
    <source>
        <dbReference type="ARBA" id="ARBA00023015"/>
    </source>
</evidence>
<evidence type="ECO:0000259" key="7">
    <source>
        <dbReference type="PROSITE" id="PS50045"/>
    </source>
</evidence>
<evidence type="ECO:0000259" key="8">
    <source>
        <dbReference type="PROSITE" id="PS50112"/>
    </source>
</evidence>
<dbReference type="SUPFAM" id="SSF52540">
    <property type="entry name" value="P-loop containing nucleoside triphosphate hydrolases"/>
    <property type="match status" value="1"/>
</dbReference>
<dbReference type="SMART" id="SM00116">
    <property type="entry name" value="CBS"/>
    <property type="match status" value="2"/>
</dbReference>
<dbReference type="InterPro" id="IPR027417">
    <property type="entry name" value="P-loop_NTPase"/>
</dbReference>
<evidence type="ECO:0000256" key="6">
    <source>
        <dbReference type="PROSITE-ProRule" id="PRU00703"/>
    </source>
</evidence>
<dbReference type="InterPro" id="IPR002078">
    <property type="entry name" value="Sigma_54_int"/>
</dbReference>
<feature type="domain" description="CBS" evidence="9">
    <location>
        <begin position="71"/>
        <end position="127"/>
    </location>
</feature>
<dbReference type="SUPFAM" id="SSF46689">
    <property type="entry name" value="Homeodomain-like"/>
    <property type="match status" value="1"/>
</dbReference>
<dbReference type="InterPro" id="IPR035965">
    <property type="entry name" value="PAS-like_dom_sf"/>
</dbReference>
<dbReference type="Proteomes" id="UP000553059">
    <property type="component" value="Unassembled WGS sequence"/>
</dbReference>
<dbReference type="Pfam" id="PF13426">
    <property type="entry name" value="PAS_9"/>
    <property type="match status" value="1"/>
</dbReference>
<keyword evidence="4" id="KW-0238">DNA-binding</keyword>
<dbReference type="Pfam" id="PF00158">
    <property type="entry name" value="Sigma54_activat"/>
    <property type="match status" value="1"/>
</dbReference>
<dbReference type="CDD" id="cd00130">
    <property type="entry name" value="PAS"/>
    <property type="match status" value="1"/>
</dbReference>
<reference evidence="10 11" key="1">
    <citation type="journal article" date="2020" name="Biotechnol. Biofuels">
        <title>New insights from the biogas microbiome by comprehensive genome-resolved metagenomics of nearly 1600 species originating from multiple anaerobic digesters.</title>
        <authorList>
            <person name="Campanaro S."/>
            <person name="Treu L."/>
            <person name="Rodriguez-R L.M."/>
            <person name="Kovalovszki A."/>
            <person name="Ziels R.M."/>
            <person name="Maus I."/>
            <person name="Zhu X."/>
            <person name="Kougias P.G."/>
            <person name="Basile A."/>
            <person name="Luo G."/>
            <person name="Schluter A."/>
            <person name="Konstantinidis K.T."/>
            <person name="Angelidaki I."/>
        </authorList>
    </citation>
    <scope>NUCLEOTIDE SEQUENCE [LARGE SCALE GENOMIC DNA]</scope>
    <source>
        <strain evidence="10">AS05jafATM_4</strain>
    </source>
</reference>
<dbReference type="InterPro" id="IPR013767">
    <property type="entry name" value="PAS_fold"/>
</dbReference>
<dbReference type="InterPro" id="IPR058031">
    <property type="entry name" value="AAA_lid_NorR"/>
</dbReference>
<evidence type="ECO:0000256" key="2">
    <source>
        <dbReference type="ARBA" id="ARBA00022840"/>
    </source>
</evidence>
<keyword evidence="2" id="KW-0067">ATP-binding</keyword>
<keyword evidence="5" id="KW-0804">Transcription</keyword>
<dbReference type="PROSITE" id="PS00688">
    <property type="entry name" value="SIGMA54_INTERACT_3"/>
    <property type="match status" value="1"/>
</dbReference>
<feature type="domain" description="PAS" evidence="8">
    <location>
        <begin position="245"/>
        <end position="296"/>
    </location>
</feature>
<dbReference type="SMART" id="SM00382">
    <property type="entry name" value="AAA"/>
    <property type="match status" value="1"/>
</dbReference>
<dbReference type="AlphaFoldDB" id="A0A7C6Z5N4"/>
<dbReference type="FunFam" id="3.40.50.300:FF:000006">
    <property type="entry name" value="DNA-binding transcriptional regulator NtrC"/>
    <property type="match status" value="1"/>
</dbReference>
<dbReference type="Pfam" id="PF02954">
    <property type="entry name" value="HTH_8"/>
    <property type="match status" value="1"/>
</dbReference>
<dbReference type="PANTHER" id="PTHR32071:SF57">
    <property type="entry name" value="C4-DICARBOXYLATE TRANSPORT TRANSCRIPTIONAL REGULATORY PROTEIN DCTD"/>
    <property type="match status" value="1"/>
</dbReference>
<dbReference type="PANTHER" id="PTHR32071">
    <property type="entry name" value="TRANSCRIPTIONAL REGULATORY PROTEIN"/>
    <property type="match status" value="1"/>
</dbReference>
<dbReference type="SUPFAM" id="SSF54631">
    <property type="entry name" value="CBS-domain pair"/>
    <property type="match status" value="1"/>
</dbReference>
<dbReference type="Gene3D" id="3.40.50.300">
    <property type="entry name" value="P-loop containing nucleotide triphosphate hydrolases"/>
    <property type="match status" value="1"/>
</dbReference>
<dbReference type="Gene3D" id="3.30.450.20">
    <property type="entry name" value="PAS domain"/>
    <property type="match status" value="2"/>
</dbReference>
<evidence type="ECO:0000313" key="10">
    <source>
        <dbReference type="EMBL" id="HHY27805.1"/>
    </source>
</evidence>
<accession>A0A7C6Z5N4</accession>
<dbReference type="InterPro" id="IPR025943">
    <property type="entry name" value="Sigma_54_int_dom_ATP-bd_2"/>
</dbReference>
<feature type="domain" description="CBS" evidence="9">
    <location>
        <begin position="7"/>
        <end position="63"/>
    </location>
</feature>
<evidence type="ECO:0000256" key="5">
    <source>
        <dbReference type="ARBA" id="ARBA00023163"/>
    </source>
</evidence>
<feature type="domain" description="Sigma-54 factor interaction" evidence="7">
    <location>
        <begin position="385"/>
        <end position="615"/>
    </location>
</feature>
<keyword evidence="3" id="KW-0805">Transcription regulation</keyword>
<dbReference type="Gene3D" id="1.10.8.60">
    <property type="match status" value="1"/>
</dbReference>
<dbReference type="SMART" id="SM00091">
    <property type="entry name" value="PAS"/>
    <property type="match status" value="2"/>
</dbReference>
<dbReference type="SUPFAM" id="SSF55785">
    <property type="entry name" value="PYP-like sensor domain (PAS domain)"/>
    <property type="match status" value="2"/>
</dbReference>
<dbReference type="PROSITE" id="PS00675">
    <property type="entry name" value="SIGMA54_INTERACT_1"/>
    <property type="match status" value="1"/>
</dbReference>
<evidence type="ECO:0000256" key="4">
    <source>
        <dbReference type="ARBA" id="ARBA00023125"/>
    </source>
</evidence>
<dbReference type="PROSITE" id="PS00676">
    <property type="entry name" value="SIGMA54_INTERACT_2"/>
    <property type="match status" value="1"/>
</dbReference>
<dbReference type="Pfam" id="PF00571">
    <property type="entry name" value="CBS"/>
    <property type="match status" value="1"/>
</dbReference>
<dbReference type="CDD" id="cd00009">
    <property type="entry name" value="AAA"/>
    <property type="match status" value="1"/>
</dbReference>
<dbReference type="InterPro" id="IPR009057">
    <property type="entry name" value="Homeodomain-like_sf"/>
</dbReference>
<dbReference type="Gene3D" id="3.10.580.10">
    <property type="entry name" value="CBS-domain"/>
    <property type="match status" value="1"/>
</dbReference>
<dbReference type="GO" id="GO:0043565">
    <property type="term" value="F:sequence-specific DNA binding"/>
    <property type="evidence" value="ECO:0007669"/>
    <property type="project" value="InterPro"/>
</dbReference>
<evidence type="ECO:0000313" key="11">
    <source>
        <dbReference type="Proteomes" id="UP000553059"/>
    </source>
</evidence>
<dbReference type="PROSITE" id="PS50112">
    <property type="entry name" value="PAS"/>
    <property type="match status" value="2"/>
</dbReference>
<name>A0A7C6Z5N4_9FIRM</name>
<dbReference type="CDD" id="cd02205">
    <property type="entry name" value="CBS_pair_SF"/>
    <property type="match status" value="1"/>
</dbReference>
<gene>
    <name evidence="10" type="ORF">GX523_13880</name>
</gene>
<dbReference type="InterPro" id="IPR002197">
    <property type="entry name" value="HTH_Fis"/>
</dbReference>
<dbReference type="GO" id="GO:0005524">
    <property type="term" value="F:ATP binding"/>
    <property type="evidence" value="ECO:0007669"/>
    <property type="project" value="UniProtKB-KW"/>
</dbReference>
<dbReference type="InterPro" id="IPR000644">
    <property type="entry name" value="CBS_dom"/>
</dbReference>
<evidence type="ECO:0000259" key="9">
    <source>
        <dbReference type="PROSITE" id="PS51371"/>
    </source>
</evidence>
<dbReference type="InterPro" id="IPR025944">
    <property type="entry name" value="Sigma_54_int_dom_CS"/>
</dbReference>
<dbReference type="GO" id="GO:0006355">
    <property type="term" value="P:regulation of DNA-templated transcription"/>
    <property type="evidence" value="ECO:0007669"/>
    <property type="project" value="InterPro"/>
</dbReference>
<proteinExistence type="predicted"/>